<dbReference type="Proteomes" id="UP000053201">
    <property type="component" value="Unassembled WGS sequence"/>
</dbReference>
<feature type="coiled-coil region" evidence="1">
    <location>
        <begin position="65"/>
        <end position="107"/>
    </location>
</feature>
<proteinExistence type="predicted"/>
<organism evidence="2 3">
    <name type="scientific">Spizellomyces punctatus (strain DAOM BR117)</name>
    <dbReference type="NCBI Taxonomy" id="645134"/>
    <lineage>
        <taxon>Eukaryota</taxon>
        <taxon>Fungi</taxon>
        <taxon>Fungi incertae sedis</taxon>
        <taxon>Chytridiomycota</taxon>
        <taxon>Chytridiomycota incertae sedis</taxon>
        <taxon>Chytridiomycetes</taxon>
        <taxon>Spizellomycetales</taxon>
        <taxon>Spizellomycetaceae</taxon>
        <taxon>Spizellomyces</taxon>
    </lineage>
</organism>
<evidence type="ECO:0000256" key="1">
    <source>
        <dbReference type="SAM" id="Coils"/>
    </source>
</evidence>
<dbReference type="PANTHER" id="PTHR15827:SF2">
    <property type="entry name" value="CYCLIN-DEPENDENT KINASE 2-INTERACTING PROTEIN"/>
    <property type="match status" value="1"/>
</dbReference>
<dbReference type="eggNOG" id="ENOG502SAXK">
    <property type="taxonomic scope" value="Eukaryota"/>
</dbReference>
<gene>
    <name evidence="2" type="ORF">SPPG_05231</name>
</gene>
<protein>
    <submittedName>
        <fullName evidence="2">Uncharacterized protein</fullName>
    </submittedName>
</protein>
<keyword evidence="3" id="KW-1185">Reference proteome</keyword>
<dbReference type="PRINTS" id="PR02040">
    <property type="entry name" value="CDK2IP"/>
</dbReference>
<dbReference type="InterPro" id="IPR023250">
    <property type="entry name" value="Cyclin-dep_Kinase_2_interact"/>
</dbReference>
<reference evidence="2 3" key="1">
    <citation type="submission" date="2009-08" db="EMBL/GenBank/DDBJ databases">
        <title>The Genome Sequence of Spizellomyces punctatus strain DAOM BR117.</title>
        <authorList>
            <consortium name="The Broad Institute Genome Sequencing Platform"/>
            <person name="Russ C."/>
            <person name="Cuomo C."/>
            <person name="Shea T."/>
            <person name="Young S.K."/>
            <person name="Zeng Q."/>
            <person name="Koehrsen M."/>
            <person name="Haas B."/>
            <person name="Borodovsky M."/>
            <person name="Guigo R."/>
            <person name="Alvarado L."/>
            <person name="Berlin A."/>
            <person name="Bochicchio J."/>
            <person name="Borenstein D."/>
            <person name="Chapman S."/>
            <person name="Chen Z."/>
            <person name="Engels R."/>
            <person name="Freedman E."/>
            <person name="Gellesch M."/>
            <person name="Goldberg J."/>
            <person name="Griggs A."/>
            <person name="Gujja S."/>
            <person name="Heiman D."/>
            <person name="Hepburn T."/>
            <person name="Howarth C."/>
            <person name="Jen D."/>
            <person name="Larson L."/>
            <person name="Lewis B."/>
            <person name="Mehta T."/>
            <person name="Park D."/>
            <person name="Pearson M."/>
            <person name="Roberts A."/>
            <person name="Saif S."/>
            <person name="Shenoy N."/>
            <person name="Sisk P."/>
            <person name="Stolte C."/>
            <person name="Sykes S."/>
            <person name="Thomson T."/>
            <person name="Walk T."/>
            <person name="White J."/>
            <person name="Yandava C."/>
            <person name="Burger G."/>
            <person name="Gray M.W."/>
            <person name="Holland P.W.H."/>
            <person name="King N."/>
            <person name="Lang F.B.F."/>
            <person name="Roger A.J."/>
            <person name="Ruiz-Trillo I."/>
            <person name="Lander E."/>
            <person name="Nusbaum C."/>
        </authorList>
    </citation>
    <scope>NUCLEOTIDE SEQUENCE [LARGE SCALE GENOMIC DNA]</scope>
    <source>
        <strain evidence="2 3">DAOM BR117</strain>
    </source>
</reference>
<dbReference type="OMA" id="EINSHAF"/>
<dbReference type="InParanoid" id="A0A0L0HGA8"/>
<dbReference type="EMBL" id="KQ257457">
    <property type="protein sequence ID" value="KNC99858.1"/>
    <property type="molecule type" value="Genomic_DNA"/>
</dbReference>
<name>A0A0L0HGA8_SPIPD</name>
<accession>A0A0L0HGA8</accession>
<keyword evidence="1" id="KW-0175">Coiled coil</keyword>
<dbReference type="VEuPathDB" id="FungiDB:SPPG_05231"/>
<dbReference type="AlphaFoldDB" id="A0A0L0HGA8"/>
<evidence type="ECO:0000313" key="3">
    <source>
        <dbReference type="Proteomes" id="UP000053201"/>
    </source>
</evidence>
<evidence type="ECO:0000313" key="2">
    <source>
        <dbReference type="EMBL" id="KNC99858.1"/>
    </source>
</evidence>
<dbReference type="PANTHER" id="PTHR15827">
    <property type="entry name" value="CYCLIN-DEPENDENT KINASE 2-INTERACTING PROTEIN"/>
    <property type="match status" value="1"/>
</dbReference>
<dbReference type="GeneID" id="27688623"/>
<dbReference type="OrthoDB" id="17066at2759"/>
<sequence>MSVAGTYQTLSSVQRAVRTAWTDLKYHRTSWQDLSDDGTGVANKLLNLVLKKKYARETTAWTPGLSEFEGVTEEYEKKLEEALKAPLDELNEIIVRLTQLLRKMQILYLQLETLIDDTSNNVGERYAYETPLFRSQTLEGHVGLFRKTIDMYATELSLKRRIAESLPNLRDRREAMFHLTAWLQEPYLDLEALREIDGIWELESSVEGGS</sequence>
<dbReference type="RefSeq" id="XP_016607898.1">
    <property type="nucleotide sequence ID" value="XM_016753455.1"/>
</dbReference>